<evidence type="ECO:0000256" key="2">
    <source>
        <dbReference type="SAM" id="MobiDB-lite"/>
    </source>
</evidence>
<feature type="compositionally biased region" description="Basic and acidic residues" evidence="2">
    <location>
        <begin position="170"/>
        <end position="230"/>
    </location>
</feature>
<dbReference type="OrthoDB" id="120967at2759"/>
<dbReference type="InterPro" id="IPR013937">
    <property type="entry name" value="Sorting_nexin_C"/>
</dbReference>
<feature type="region of interest" description="Disordered" evidence="2">
    <location>
        <begin position="738"/>
        <end position="817"/>
    </location>
</feature>
<reference evidence="6 7" key="1">
    <citation type="journal article" date="2021" name="DNA Res.">
        <title>Genome analysis of Candida subhashii reveals its hybrid nature and dual mitochondrial genome conformations.</title>
        <authorList>
            <person name="Mixao V."/>
            <person name="Hegedusova E."/>
            <person name="Saus E."/>
            <person name="Pryszcz L.P."/>
            <person name="Cillingova A."/>
            <person name="Nosek J."/>
            <person name="Gabaldon T."/>
        </authorList>
    </citation>
    <scope>NUCLEOTIDE SEQUENCE [LARGE SCALE GENOMIC DNA]</scope>
    <source>
        <strain evidence="6 7">CBS 10753</strain>
    </source>
</reference>
<dbReference type="PROSITE" id="PS50195">
    <property type="entry name" value="PX"/>
    <property type="match status" value="1"/>
</dbReference>
<dbReference type="PROSITE" id="PS50132">
    <property type="entry name" value="RGS"/>
    <property type="match status" value="1"/>
</dbReference>
<comment type="caution">
    <text evidence="6">The sequence shown here is derived from an EMBL/GenBank/DDBJ whole genome shotgun (WGS) entry which is preliminary data.</text>
</comment>
<feature type="domain" description="PXA" evidence="5">
    <location>
        <begin position="290"/>
        <end position="479"/>
    </location>
</feature>
<organism evidence="6 7">
    <name type="scientific">[Candida] subhashii</name>
    <dbReference type="NCBI Taxonomy" id="561895"/>
    <lineage>
        <taxon>Eukaryota</taxon>
        <taxon>Fungi</taxon>
        <taxon>Dikarya</taxon>
        <taxon>Ascomycota</taxon>
        <taxon>Saccharomycotina</taxon>
        <taxon>Pichiomycetes</taxon>
        <taxon>Debaryomycetaceae</taxon>
        <taxon>Spathaspora</taxon>
    </lineage>
</organism>
<evidence type="ECO:0000259" key="4">
    <source>
        <dbReference type="PROSITE" id="PS50195"/>
    </source>
</evidence>
<accession>A0A8J5R2F4</accession>
<feature type="domain" description="PX" evidence="4">
    <location>
        <begin position="902"/>
        <end position="1025"/>
    </location>
</feature>
<feature type="compositionally biased region" description="Polar residues" evidence="2">
    <location>
        <begin position="738"/>
        <end position="758"/>
    </location>
</feature>
<keyword evidence="7" id="KW-1185">Reference proteome</keyword>
<protein>
    <recommendedName>
        <fullName evidence="8">PX domain-containing protein</fullName>
    </recommendedName>
</protein>
<dbReference type="SMART" id="SM00313">
    <property type="entry name" value="PXA"/>
    <property type="match status" value="1"/>
</dbReference>
<feature type="domain" description="RGS" evidence="3">
    <location>
        <begin position="573"/>
        <end position="711"/>
    </location>
</feature>
<dbReference type="PANTHER" id="PTHR22775">
    <property type="entry name" value="SORTING NEXIN"/>
    <property type="match status" value="1"/>
</dbReference>
<evidence type="ECO:0008006" key="8">
    <source>
        <dbReference type="Google" id="ProtNLM"/>
    </source>
</evidence>
<dbReference type="SMART" id="SM00312">
    <property type="entry name" value="PX"/>
    <property type="match status" value="1"/>
</dbReference>
<evidence type="ECO:0000259" key="3">
    <source>
        <dbReference type="PROSITE" id="PS50132"/>
    </source>
</evidence>
<dbReference type="PANTHER" id="PTHR22775:SF3">
    <property type="entry name" value="SORTING NEXIN-13"/>
    <property type="match status" value="1"/>
</dbReference>
<dbReference type="Pfam" id="PF00787">
    <property type="entry name" value="PX"/>
    <property type="match status" value="1"/>
</dbReference>
<gene>
    <name evidence="6" type="ORF">J8A68_001578</name>
</gene>
<evidence type="ECO:0000313" key="6">
    <source>
        <dbReference type="EMBL" id="KAG7664885.1"/>
    </source>
</evidence>
<dbReference type="InterPro" id="IPR016137">
    <property type="entry name" value="RGS"/>
</dbReference>
<feature type="compositionally biased region" description="Acidic residues" evidence="2">
    <location>
        <begin position="789"/>
        <end position="799"/>
    </location>
</feature>
<dbReference type="Pfam" id="PF02194">
    <property type="entry name" value="PXA"/>
    <property type="match status" value="1"/>
</dbReference>
<dbReference type="InterPro" id="IPR003114">
    <property type="entry name" value="Phox_assoc"/>
</dbReference>
<comment type="similarity">
    <text evidence="1">Belongs to the sorting nexin family.</text>
</comment>
<feature type="region of interest" description="Disordered" evidence="2">
    <location>
        <begin position="132"/>
        <end position="230"/>
    </location>
</feature>
<dbReference type="EMBL" id="JAGSYN010000059">
    <property type="protein sequence ID" value="KAG7664885.1"/>
    <property type="molecule type" value="Genomic_DNA"/>
</dbReference>
<evidence type="ECO:0000259" key="5">
    <source>
        <dbReference type="PROSITE" id="PS51207"/>
    </source>
</evidence>
<dbReference type="CDD" id="cd06876">
    <property type="entry name" value="PX_MDM1p"/>
    <property type="match status" value="1"/>
</dbReference>
<name>A0A8J5R2F4_9ASCO</name>
<dbReference type="AlphaFoldDB" id="A0A8J5R2F4"/>
<sequence>MNASVYLQSFGWKEGEALQKGGLTKPILVKHKKDTKGLGHDTNAVDTWWEKLFDGQLKNLEVNNNSNGSVSFAKNEEKTMDTMRRSMSPLYKMFVKGEGLEGTVGKTDHVKAEHIEISSSMAMEQMEMLIKKETGQDLNGTGKPDKDKKRKDKSSKIEKKEKKDKKEKKEKKSKDLKDKKKSKDRDAKKEKREKKDDKKKSKKEDTKGIESTKKDKKSSTDKKRKRDNKEDITSKKRVVILTIIFKPKKPKPRRINQSRFKFTYPSEWESQLQLLKSDEAQLNSPIFSESFLISETFEELINLIIGEFINKWYSEITSSPLVTDSIKIELKYVIRNLKDRLQSIDFAKVMVTSILPIVQDHFQSYLHAEELVKSKSYSPKQDSSEFHTAVANAYKRGKLHRAVTISNNIQANINEKKYLRNKVNSFLPYLLSENEKDNEIGVTLVTEILACTVLCNVINLVTESDFYNLMIVKLIGDNLRRRDQVKKLRAALEEHTQGGNKRRQLQRNQLDSSGAEDVVQILSDSIDASDDLESLLVLEDSILQIDDPIARIQLKRKLNQKKELFSNKQSTMKLIEILNNPASLKVFKTCMIDSGRSKILDFWLAVEAIKAPLEQNDIQEENNLSLSLEYTSFDDIKRITDMYILPGYITLDESNKKTLLELTNSPPGESRIKLYQKARGLLFRRQHEVFEDMESRDFELFKSSDLYMKQLQANKQEPDVNPEIIYAVENAFSEIMNTSNSTTEPTQSRTTLNESSSIDDLLTMRKDSSTIFGHDDDSSGNRNSRLFDSDDSDIDDDTSDSISYGESSEMNKFGGDDSEVQLAGPGNLNLAEEIPKLTEEVENLHEQLAVLEPLIRKAELSNNISQLKVLRKSKIALVREVNFKELQKQQYIVQENDNSLYGKSRVCIQSYISGNENGKEFILYIIEVQKFSNDDPNITTAGWVVARRYSQFYRLHQYLKWKYPTGVANLKFPKRSMSVLKFQQRQVVEIRQNALEEYLQQLIRIPEVCSDKAFRSFLSSENFNLRKNQPFGDAIKQTKENAEMLANKWYKGISNMFLTVSPKESGSCRVNDNPITDSQIMENIKDMERELKQFDESSMTKTTMFVKPICDLLITVFRLHNSRSWLRGRALVVILQQLFGTTIEKKVYEQVEIQLKTEENILDLFITLKNILFPNGKFKDPPALRTLYQQSNTRQEARILFEAFMDETCSKIFGTSNTKFASNRLFRMIQNDYLNRHLIFEILDELLGEIFPEIS</sequence>
<dbReference type="Pfam" id="PF08628">
    <property type="entry name" value="Nexin_C"/>
    <property type="match status" value="1"/>
</dbReference>
<evidence type="ECO:0000313" key="7">
    <source>
        <dbReference type="Proteomes" id="UP000694255"/>
    </source>
</evidence>
<proteinExistence type="inferred from homology"/>
<dbReference type="GO" id="GO:0035091">
    <property type="term" value="F:phosphatidylinositol binding"/>
    <property type="evidence" value="ECO:0007669"/>
    <property type="project" value="InterPro"/>
</dbReference>
<dbReference type="Pfam" id="PF00615">
    <property type="entry name" value="RGS"/>
    <property type="match status" value="1"/>
</dbReference>
<feature type="compositionally biased region" description="Basic and acidic residues" evidence="2">
    <location>
        <begin position="762"/>
        <end position="779"/>
    </location>
</feature>
<evidence type="ECO:0000256" key="1">
    <source>
        <dbReference type="ARBA" id="ARBA00010883"/>
    </source>
</evidence>
<dbReference type="RefSeq" id="XP_049265117.1">
    <property type="nucleotide sequence ID" value="XM_049405245.1"/>
</dbReference>
<dbReference type="PROSITE" id="PS51207">
    <property type="entry name" value="PXA"/>
    <property type="match status" value="1"/>
</dbReference>
<dbReference type="InterPro" id="IPR001683">
    <property type="entry name" value="PX_dom"/>
</dbReference>
<dbReference type="Proteomes" id="UP000694255">
    <property type="component" value="Unassembled WGS sequence"/>
</dbReference>
<dbReference type="GeneID" id="73468379"/>